<organism evidence="1">
    <name type="scientific">uncultured Thiotrichaceae bacterium</name>
    <dbReference type="NCBI Taxonomy" id="298394"/>
    <lineage>
        <taxon>Bacteria</taxon>
        <taxon>Pseudomonadati</taxon>
        <taxon>Pseudomonadota</taxon>
        <taxon>Gammaproteobacteria</taxon>
        <taxon>Thiotrichales</taxon>
        <taxon>Thiotrichaceae</taxon>
        <taxon>environmental samples</taxon>
    </lineage>
</organism>
<name>A0A6S6SWD3_9GAMM</name>
<evidence type="ECO:0008006" key="2">
    <source>
        <dbReference type="Google" id="ProtNLM"/>
    </source>
</evidence>
<gene>
    <name evidence="1" type="ORF">HELGO_WM91332</name>
</gene>
<sequence length="112" mass="12748">MMKHGKCIISGYVAGQKFRPSNWAERVCEAGATFDPMKRIMRYSANLHPRQCDTHGSSIYVNFDALGTELAGYIRWFVESNEMEVVSLQPVQLQVIESPARPVEYVPRRRAA</sequence>
<evidence type="ECO:0000313" key="1">
    <source>
        <dbReference type="EMBL" id="CAA6810312.1"/>
    </source>
</evidence>
<dbReference type="Gene3D" id="3.30.70.2340">
    <property type="entry name" value="Uncharacterised protein PF12112 family, DUF3579"/>
    <property type="match status" value="1"/>
</dbReference>
<dbReference type="Pfam" id="PF12112">
    <property type="entry name" value="DUF3579"/>
    <property type="match status" value="1"/>
</dbReference>
<protein>
    <recommendedName>
        <fullName evidence="2">DUF3579 domain-containing protein</fullName>
    </recommendedName>
</protein>
<proteinExistence type="predicted"/>
<dbReference type="AlphaFoldDB" id="A0A6S6SWD3"/>
<dbReference type="EMBL" id="CACVAV010000164">
    <property type="protein sequence ID" value="CAA6810312.1"/>
    <property type="molecule type" value="Genomic_DNA"/>
</dbReference>
<dbReference type="InterPro" id="IPR021969">
    <property type="entry name" value="DUF3579"/>
</dbReference>
<accession>A0A6S6SWD3</accession>
<reference evidence="1" key="1">
    <citation type="submission" date="2020-01" db="EMBL/GenBank/DDBJ databases">
        <authorList>
            <person name="Meier V. D."/>
            <person name="Meier V D."/>
        </authorList>
    </citation>
    <scope>NUCLEOTIDE SEQUENCE</scope>
    <source>
        <strain evidence="1">HLG_WM_MAG_08</strain>
    </source>
</reference>